<name>A0A5E4QMH1_9NEOP</name>
<dbReference type="Proteomes" id="UP000324832">
    <property type="component" value="Unassembled WGS sequence"/>
</dbReference>
<reference evidence="1 2" key="1">
    <citation type="submission" date="2017-07" db="EMBL/GenBank/DDBJ databases">
        <authorList>
            <person name="Talla V."/>
            <person name="Backstrom N."/>
        </authorList>
    </citation>
    <scope>NUCLEOTIDE SEQUENCE [LARGE SCALE GENOMIC DNA]</scope>
</reference>
<dbReference type="EMBL" id="FZQP02003834">
    <property type="protein sequence ID" value="VVC98868.1"/>
    <property type="molecule type" value="Genomic_DNA"/>
</dbReference>
<evidence type="ECO:0000313" key="2">
    <source>
        <dbReference type="Proteomes" id="UP000324832"/>
    </source>
</evidence>
<protein>
    <submittedName>
        <fullName evidence="1">Uncharacterized protein</fullName>
    </submittedName>
</protein>
<keyword evidence="2" id="KW-1185">Reference proteome</keyword>
<sequence length="27" mass="3198">MNDLFFCILNTSCIYLEHIAIKILKKL</sequence>
<evidence type="ECO:0000313" key="1">
    <source>
        <dbReference type="EMBL" id="VVC98868.1"/>
    </source>
</evidence>
<organism evidence="1 2">
    <name type="scientific">Leptidea sinapis</name>
    <dbReference type="NCBI Taxonomy" id="189913"/>
    <lineage>
        <taxon>Eukaryota</taxon>
        <taxon>Metazoa</taxon>
        <taxon>Ecdysozoa</taxon>
        <taxon>Arthropoda</taxon>
        <taxon>Hexapoda</taxon>
        <taxon>Insecta</taxon>
        <taxon>Pterygota</taxon>
        <taxon>Neoptera</taxon>
        <taxon>Endopterygota</taxon>
        <taxon>Lepidoptera</taxon>
        <taxon>Glossata</taxon>
        <taxon>Ditrysia</taxon>
        <taxon>Papilionoidea</taxon>
        <taxon>Pieridae</taxon>
        <taxon>Dismorphiinae</taxon>
        <taxon>Leptidea</taxon>
    </lineage>
</organism>
<dbReference type="AlphaFoldDB" id="A0A5E4QMH1"/>
<proteinExistence type="predicted"/>
<accession>A0A5E4QMH1</accession>
<gene>
    <name evidence="1" type="ORF">LSINAPIS_LOCUS9872</name>
</gene>